<accession>A0A4D6NPM2</accession>
<proteinExistence type="predicted"/>
<evidence type="ECO:0000256" key="1">
    <source>
        <dbReference type="SAM" id="MobiDB-lite"/>
    </source>
</evidence>
<dbReference type="Proteomes" id="UP000501690">
    <property type="component" value="Linkage Group LG11"/>
</dbReference>
<feature type="region of interest" description="Disordered" evidence="1">
    <location>
        <begin position="27"/>
        <end position="48"/>
    </location>
</feature>
<sequence>MVTKSKKIKSKRVSLKKKYKVIQKVKEHNRKKAKEAKKLRLSGKNKARKRKLGLLEEEDDFMLLEDSNEDTNDFESTSPKTLLPQLHLLPHAAPTIDATHCQVAGDAANNGAGLHHRSSNDGGFASVKCAEHHSMASMFASLLHLVNIVLLRCYQAIVVDIHHQNVPPKTINSTTPHITVTPFLFIQTPSFPV</sequence>
<reference evidence="2 3" key="1">
    <citation type="submission" date="2019-04" db="EMBL/GenBank/DDBJ databases">
        <title>An improved genome assembly and genetic linkage map for asparagus bean, Vigna unguiculata ssp. sesquipedialis.</title>
        <authorList>
            <person name="Xia Q."/>
            <person name="Zhang R."/>
            <person name="Dong Y."/>
        </authorList>
    </citation>
    <scope>NUCLEOTIDE SEQUENCE [LARGE SCALE GENOMIC DNA]</scope>
    <source>
        <tissue evidence="2">Leaf</tissue>
    </source>
</reference>
<dbReference type="EMBL" id="CP039355">
    <property type="protein sequence ID" value="QCE13767.1"/>
    <property type="molecule type" value="Genomic_DNA"/>
</dbReference>
<protein>
    <submittedName>
        <fullName evidence="2">Nuclear GTP-binding protein</fullName>
    </submittedName>
</protein>
<gene>
    <name evidence="2" type="ORF">DEO72_LG11g765</name>
</gene>
<evidence type="ECO:0000313" key="3">
    <source>
        <dbReference type="Proteomes" id="UP000501690"/>
    </source>
</evidence>
<keyword evidence="3" id="KW-1185">Reference proteome</keyword>
<organism evidence="2 3">
    <name type="scientific">Vigna unguiculata</name>
    <name type="common">Cowpea</name>
    <dbReference type="NCBI Taxonomy" id="3917"/>
    <lineage>
        <taxon>Eukaryota</taxon>
        <taxon>Viridiplantae</taxon>
        <taxon>Streptophyta</taxon>
        <taxon>Embryophyta</taxon>
        <taxon>Tracheophyta</taxon>
        <taxon>Spermatophyta</taxon>
        <taxon>Magnoliopsida</taxon>
        <taxon>eudicotyledons</taxon>
        <taxon>Gunneridae</taxon>
        <taxon>Pentapetalae</taxon>
        <taxon>rosids</taxon>
        <taxon>fabids</taxon>
        <taxon>Fabales</taxon>
        <taxon>Fabaceae</taxon>
        <taxon>Papilionoideae</taxon>
        <taxon>50 kb inversion clade</taxon>
        <taxon>NPAAA clade</taxon>
        <taxon>indigoferoid/millettioid clade</taxon>
        <taxon>Phaseoleae</taxon>
        <taxon>Vigna</taxon>
    </lineage>
</organism>
<evidence type="ECO:0000313" key="2">
    <source>
        <dbReference type="EMBL" id="QCE13767.1"/>
    </source>
</evidence>
<name>A0A4D6NPM2_VIGUN</name>
<dbReference type="AlphaFoldDB" id="A0A4D6NPM2"/>